<dbReference type="GO" id="GO:0003824">
    <property type="term" value="F:catalytic activity"/>
    <property type="evidence" value="ECO:0007669"/>
    <property type="project" value="InterPro"/>
</dbReference>
<dbReference type="InterPro" id="IPR000845">
    <property type="entry name" value="Nucleoside_phosphorylase_d"/>
</dbReference>
<organism evidence="2">
    <name type="scientific">marine sediment metagenome</name>
    <dbReference type="NCBI Taxonomy" id="412755"/>
    <lineage>
        <taxon>unclassified sequences</taxon>
        <taxon>metagenomes</taxon>
        <taxon>ecological metagenomes</taxon>
    </lineage>
</organism>
<feature type="domain" description="Nucleoside phosphorylase" evidence="1">
    <location>
        <begin position="49"/>
        <end position="283"/>
    </location>
</feature>
<dbReference type="PANTHER" id="PTHR43691">
    <property type="entry name" value="URIDINE PHOSPHORYLASE"/>
    <property type="match status" value="1"/>
</dbReference>
<dbReference type="PANTHER" id="PTHR43691:SF11">
    <property type="entry name" value="FI09636P-RELATED"/>
    <property type="match status" value="1"/>
</dbReference>
<dbReference type="InterPro" id="IPR035994">
    <property type="entry name" value="Nucleoside_phosphorylase_sf"/>
</dbReference>
<dbReference type="AlphaFoldDB" id="A0A0F9NYY2"/>
<dbReference type="EMBL" id="LAZR01007253">
    <property type="protein sequence ID" value="KKM86462.1"/>
    <property type="molecule type" value="Genomic_DNA"/>
</dbReference>
<evidence type="ECO:0000259" key="1">
    <source>
        <dbReference type="Pfam" id="PF01048"/>
    </source>
</evidence>
<dbReference type="Pfam" id="PF01048">
    <property type="entry name" value="PNP_UDP_1"/>
    <property type="match status" value="1"/>
</dbReference>
<dbReference type="Gene3D" id="3.40.50.1580">
    <property type="entry name" value="Nucleoside phosphorylase domain"/>
    <property type="match status" value="1"/>
</dbReference>
<dbReference type="GO" id="GO:0009116">
    <property type="term" value="P:nucleoside metabolic process"/>
    <property type="evidence" value="ECO:0007669"/>
    <property type="project" value="InterPro"/>
</dbReference>
<name>A0A0F9NYY2_9ZZZZ</name>
<sequence>MLNRIKSELLNLGLKFISVDEKIVRMILETNPSNLNEIVILPAIKIVMQKILAKLENKRIYGRVYNGVLNDIKVSVIRSLIGAPNCAMTIECLKRCKTKIIIRLDACGGIKTPNLKVNIGENLIPQLAYCDDGTSPQYIREHPSLANDLDTISNPLAKFQNLLTGNKTIFISRPDVTLKDILLKEGNSLFPNKVKEVDLWTTDALFCESSDFIRSLQSVNVQGIDMESSILFLLGKLYNLKTASILSVTDLPGDLKYDLLHSKEIHPDMENGIDNAIKVLIKSLSQIKYYLL</sequence>
<protein>
    <recommendedName>
        <fullName evidence="1">Nucleoside phosphorylase domain-containing protein</fullName>
    </recommendedName>
</protein>
<accession>A0A0F9NYY2</accession>
<dbReference type="SUPFAM" id="SSF53167">
    <property type="entry name" value="Purine and uridine phosphorylases"/>
    <property type="match status" value="1"/>
</dbReference>
<dbReference type="GO" id="GO:0005829">
    <property type="term" value="C:cytosol"/>
    <property type="evidence" value="ECO:0007669"/>
    <property type="project" value="TreeGrafter"/>
</dbReference>
<evidence type="ECO:0000313" key="2">
    <source>
        <dbReference type="EMBL" id="KKM86462.1"/>
    </source>
</evidence>
<gene>
    <name evidence="2" type="ORF">LCGC14_1278740</name>
</gene>
<comment type="caution">
    <text evidence="2">The sequence shown here is derived from an EMBL/GenBank/DDBJ whole genome shotgun (WGS) entry which is preliminary data.</text>
</comment>
<proteinExistence type="predicted"/>
<reference evidence="2" key="1">
    <citation type="journal article" date="2015" name="Nature">
        <title>Complex archaea that bridge the gap between prokaryotes and eukaryotes.</title>
        <authorList>
            <person name="Spang A."/>
            <person name="Saw J.H."/>
            <person name="Jorgensen S.L."/>
            <person name="Zaremba-Niedzwiedzka K."/>
            <person name="Martijn J."/>
            <person name="Lind A.E."/>
            <person name="van Eijk R."/>
            <person name="Schleper C."/>
            <person name="Guy L."/>
            <person name="Ettema T.J."/>
        </authorList>
    </citation>
    <scope>NUCLEOTIDE SEQUENCE</scope>
</reference>